<dbReference type="AlphaFoldDB" id="A0A9X3ITB9"/>
<evidence type="ECO:0008006" key="4">
    <source>
        <dbReference type="Google" id="ProtNLM"/>
    </source>
</evidence>
<dbReference type="RefSeq" id="WP_283175529.1">
    <property type="nucleotide sequence ID" value="NZ_JAPNOA010000059.1"/>
</dbReference>
<accession>A0A9X3ITB9</accession>
<reference evidence="2" key="1">
    <citation type="submission" date="2022-11" db="EMBL/GenBank/DDBJ databases">
        <title>Parathalassolutuus dongxingensis gen. nov., sp. nov., a novel member of family Oceanospirillaceae isolated from a coastal shrimp pond in Guangxi, China.</title>
        <authorList>
            <person name="Chen H."/>
        </authorList>
    </citation>
    <scope>NUCLEOTIDE SEQUENCE</scope>
    <source>
        <strain evidence="2">G-43</strain>
    </source>
</reference>
<name>A0A9X3ITB9_9GAMM</name>
<keyword evidence="1" id="KW-0732">Signal</keyword>
<comment type="caution">
    <text evidence="2">The sequence shown here is derived from an EMBL/GenBank/DDBJ whole genome shotgun (WGS) entry which is preliminary data.</text>
</comment>
<organism evidence="2 3">
    <name type="scientific">Parathalassolituus penaei</name>
    <dbReference type="NCBI Taxonomy" id="2997323"/>
    <lineage>
        <taxon>Bacteria</taxon>
        <taxon>Pseudomonadati</taxon>
        <taxon>Pseudomonadota</taxon>
        <taxon>Gammaproteobacteria</taxon>
        <taxon>Oceanospirillales</taxon>
        <taxon>Oceanospirillaceae</taxon>
        <taxon>Parathalassolituus</taxon>
    </lineage>
</organism>
<gene>
    <name evidence="2" type="ORF">OUO13_19275</name>
</gene>
<dbReference type="SUPFAM" id="SSF56935">
    <property type="entry name" value="Porins"/>
    <property type="match status" value="1"/>
</dbReference>
<evidence type="ECO:0000313" key="3">
    <source>
        <dbReference type="Proteomes" id="UP001150830"/>
    </source>
</evidence>
<dbReference type="Proteomes" id="UP001150830">
    <property type="component" value="Unassembled WGS sequence"/>
</dbReference>
<proteinExistence type="predicted"/>
<dbReference type="EMBL" id="JAPNOA010000059">
    <property type="protein sequence ID" value="MCY0967327.1"/>
    <property type="molecule type" value="Genomic_DNA"/>
</dbReference>
<sequence length="411" mass="44356">MSVSSCSRRGICSFVACTSLGLLPLPLWAHGSQPAQPGLSAGLDLAVSWRSANQQSASDRANQVVWQIPGVMMGGHASAYTQGVALDETSLRLNYRTLEQAYASIKVGSHGGSELSLENAFLGQSWQWQDVPVSAEAGQMTAFFSPYNHMHPSTDAFSLAPLGYTALLGGHVQEAGVRLMAGDTAEGFSSGVETYQGSAYPAAGSGGLHTLFVRYAGESDVLDWQIQGWGLNAHANNRQDDRSASSSHSHSGTSSTAFSGYFDGDSRASGLLLGLGWLMADGQRLELRSEYLQMALSGSVRDSGATRQIEVQGDYRSWLLEPRFSWGEHSVAGRFERLMLDNTLTGSAVASLGEEAGLINDGHNPQRLSLAWNWQYNHSTGLRLEWMKDQANPERQPTVLTLGLIWRSPLL</sequence>
<feature type="signal peptide" evidence="1">
    <location>
        <begin position="1"/>
        <end position="29"/>
    </location>
</feature>
<feature type="chain" id="PRO_5040777098" description="Porin" evidence="1">
    <location>
        <begin position="30"/>
        <end position="411"/>
    </location>
</feature>
<protein>
    <recommendedName>
        <fullName evidence="4">Porin</fullName>
    </recommendedName>
</protein>
<evidence type="ECO:0000313" key="2">
    <source>
        <dbReference type="EMBL" id="MCY0967327.1"/>
    </source>
</evidence>
<evidence type="ECO:0000256" key="1">
    <source>
        <dbReference type="SAM" id="SignalP"/>
    </source>
</evidence>
<keyword evidence="3" id="KW-1185">Reference proteome</keyword>